<dbReference type="SMART" id="SM00185">
    <property type="entry name" value="ARM"/>
    <property type="match status" value="3"/>
</dbReference>
<dbReference type="InterPro" id="IPR016024">
    <property type="entry name" value="ARM-type_fold"/>
</dbReference>
<evidence type="ECO:0000256" key="6">
    <source>
        <dbReference type="ARBA" id="ARBA00022786"/>
    </source>
</evidence>
<dbReference type="InterPro" id="IPR000225">
    <property type="entry name" value="Armadillo"/>
</dbReference>
<reference evidence="10 11" key="1">
    <citation type="journal article" date="2021" name="Comput. Struct. Biotechnol. J.">
        <title>De novo genome assembly of the potent medicinal plant Rehmannia glutinosa using nanopore technology.</title>
        <authorList>
            <person name="Ma L."/>
            <person name="Dong C."/>
            <person name="Song C."/>
            <person name="Wang X."/>
            <person name="Zheng X."/>
            <person name="Niu Y."/>
            <person name="Chen S."/>
            <person name="Feng W."/>
        </authorList>
    </citation>
    <scope>NUCLEOTIDE SEQUENCE [LARGE SCALE GENOMIC DNA]</scope>
    <source>
        <strain evidence="10">DH-2019</strain>
    </source>
</reference>
<evidence type="ECO:0000313" key="10">
    <source>
        <dbReference type="EMBL" id="KAK6128331.1"/>
    </source>
</evidence>
<dbReference type="Pfam" id="PF25598">
    <property type="entry name" value="ARM_PUB"/>
    <property type="match status" value="1"/>
</dbReference>
<dbReference type="SUPFAM" id="SSF48371">
    <property type="entry name" value="ARM repeat"/>
    <property type="match status" value="1"/>
</dbReference>
<dbReference type="InterPro" id="IPR011989">
    <property type="entry name" value="ARM-like"/>
</dbReference>
<dbReference type="Gene3D" id="1.25.10.10">
    <property type="entry name" value="Leucine-rich Repeat Variant"/>
    <property type="match status" value="1"/>
</dbReference>
<dbReference type="Pfam" id="PF04564">
    <property type="entry name" value="U-box"/>
    <property type="match status" value="1"/>
</dbReference>
<dbReference type="PANTHER" id="PTHR23315">
    <property type="entry name" value="U BOX DOMAIN-CONTAINING"/>
    <property type="match status" value="1"/>
</dbReference>
<dbReference type="EC" id="2.3.2.27" evidence="3"/>
<dbReference type="Proteomes" id="UP001318860">
    <property type="component" value="Unassembled WGS sequence"/>
</dbReference>
<comment type="pathway">
    <text evidence="2">Protein modification; protein ubiquitination.</text>
</comment>
<dbReference type="InterPro" id="IPR013083">
    <property type="entry name" value="Znf_RING/FYVE/PHD"/>
</dbReference>
<dbReference type="InterPro" id="IPR058678">
    <property type="entry name" value="ARM_PUB"/>
</dbReference>
<sequence>MADPVIVSSGHTFERNCVHACVGLSFKPTLPNGAAADFSTVIPNLALKSTILNWCRQHLIDPQNRLIFTPLKTSSLPGTELTRSPSELSVASSDESLTPRNGPTTSSSSCEIENSISNFPEEEQLIAKLKSAQIHEQEEALVSLRNLTRTREETRARFCTPRLLSAIKSLISSRYSNLQVNSVAALVNLSLEKQNKVKIVRSGIVPPLIDVLRGGSPESQEHAAGALFSLSLDDQNKTAIGVLGALPPLLHALRSDSDRTRHDSALALYHLSLVQSNRVKMIKLGSVQILLGMLKSGQIPGRTMLILCNLAASIEGRAAMLDGGAVECLVSFMNRGEFDSMATRESCLAAIYGLSYGGLRFKGLAKEAGAEEILKKVVETVSDRAKEKVKRILEIMTENNEEDEEIDWAGLLNSEDDLSQILS</sequence>
<dbReference type="PROSITE" id="PS51698">
    <property type="entry name" value="U_BOX"/>
    <property type="match status" value="1"/>
</dbReference>
<dbReference type="InterPro" id="IPR003613">
    <property type="entry name" value="Ubox_domain"/>
</dbReference>
<dbReference type="Gene3D" id="3.30.40.10">
    <property type="entry name" value="Zinc/RING finger domain, C3HC4 (zinc finger)"/>
    <property type="match status" value="1"/>
</dbReference>
<comment type="caution">
    <text evidence="10">The sequence shown here is derived from an EMBL/GenBank/DDBJ whole genome shotgun (WGS) entry which is preliminary data.</text>
</comment>
<dbReference type="EMBL" id="JABTTQ020001760">
    <property type="protein sequence ID" value="KAK6128331.1"/>
    <property type="molecule type" value="Genomic_DNA"/>
</dbReference>
<dbReference type="SUPFAM" id="SSF57850">
    <property type="entry name" value="RING/U-box"/>
    <property type="match status" value="1"/>
</dbReference>
<dbReference type="PANTHER" id="PTHR23315:SF339">
    <property type="entry name" value="U-BOX DOMAIN-CONTAINING PROTEIN 40"/>
    <property type="match status" value="1"/>
</dbReference>
<gene>
    <name evidence="10" type="ORF">DH2020_037918</name>
</gene>
<evidence type="ECO:0000256" key="4">
    <source>
        <dbReference type="ARBA" id="ARBA00022679"/>
    </source>
</evidence>
<feature type="region of interest" description="Disordered" evidence="8">
    <location>
        <begin position="77"/>
        <end position="111"/>
    </location>
</feature>
<feature type="compositionally biased region" description="Polar residues" evidence="8">
    <location>
        <begin position="77"/>
        <end position="103"/>
    </location>
</feature>
<accession>A0ABR0V0C1</accession>
<feature type="repeat" description="ARM" evidence="7">
    <location>
        <begin position="203"/>
        <end position="240"/>
    </location>
</feature>
<evidence type="ECO:0000313" key="11">
    <source>
        <dbReference type="Proteomes" id="UP001318860"/>
    </source>
</evidence>
<feature type="domain" description="U-box" evidence="9">
    <location>
        <begin position="1"/>
        <end position="61"/>
    </location>
</feature>
<dbReference type="PROSITE" id="PS50176">
    <property type="entry name" value="ARM_REPEAT"/>
    <property type="match status" value="1"/>
</dbReference>
<protein>
    <recommendedName>
        <fullName evidence="3">RING-type E3 ubiquitin transferase</fullName>
        <ecNumber evidence="3">2.3.2.27</ecNumber>
    </recommendedName>
</protein>
<evidence type="ECO:0000259" key="9">
    <source>
        <dbReference type="PROSITE" id="PS51698"/>
    </source>
</evidence>
<keyword evidence="6" id="KW-0833">Ubl conjugation pathway</keyword>
<proteinExistence type="predicted"/>
<keyword evidence="4" id="KW-0808">Transferase</keyword>
<keyword evidence="5" id="KW-0677">Repeat</keyword>
<dbReference type="SMART" id="SM00504">
    <property type="entry name" value="Ubox"/>
    <property type="match status" value="1"/>
</dbReference>
<evidence type="ECO:0000256" key="5">
    <source>
        <dbReference type="ARBA" id="ARBA00022737"/>
    </source>
</evidence>
<organism evidence="10 11">
    <name type="scientific">Rehmannia glutinosa</name>
    <name type="common">Chinese foxglove</name>
    <dbReference type="NCBI Taxonomy" id="99300"/>
    <lineage>
        <taxon>Eukaryota</taxon>
        <taxon>Viridiplantae</taxon>
        <taxon>Streptophyta</taxon>
        <taxon>Embryophyta</taxon>
        <taxon>Tracheophyta</taxon>
        <taxon>Spermatophyta</taxon>
        <taxon>Magnoliopsida</taxon>
        <taxon>eudicotyledons</taxon>
        <taxon>Gunneridae</taxon>
        <taxon>Pentapetalae</taxon>
        <taxon>asterids</taxon>
        <taxon>lamiids</taxon>
        <taxon>Lamiales</taxon>
        <taxon>Orobanchaceae</taxon>
        <taxon>Rehmannieae</taxon>
        <taxon>Rehmannia</taxon>
    </lineage>
</organism>
<keyword evidence="11" id="KW-1185">Reference proteome</keyword>
<evidence type="ECO:0000256" key="7">
    <source>
        <dbReference type="PROSITE-ProRule" id="PRU00259"/>
    </source>
</evidence>
<name>A0ABR0V0C1_REHGL</name>
<comment type="catalytic activity">
    <reaction evidence="1">
        <text>S-ubiquitinyl-[E2 ubiquitin-conjugating enzyme]-L-cysteine + [acceptor protein]-L-lysine = [E2 ubiquitin-conjugating enzyme]-L-cysteine + N(6)-ubiquitinyl-[acceptor protein]-L-lysine.</text>
        <dbReference type="EC" id="2.3.2.27"/>
    </reaction>
</comment>
<evidence type="ECO:0000256" key="1">
    <source>
        <dbReference type="ARBA" id="ARBA00000900"/>
    </source>
</evidence>
<evidence type="ECO:0000256" key="3">
    <source>
        <dbReference type="ARBA" id="ARBA00012483"/>
    </source>
</evidence>
<evidence type="ECO:0000256" key="8">
    <source>
        <dbReference type="SAM" id="MobiDB-lite"/>
    </source>
</evidence>
<evidence type="ECO:0000256" key="2">
    <source>
        <dbReference type="ARBA" id="ARBA00004906"/>
    </source>
</evidence>